<dbReference type="Gene3D" id="3.40.50.620">
    <property type="entry name" value="HUPs"/>
    <property type="match status" value="1"/>
</dbReference>
<dbReference type="AlphaFoldDB" id="A0A544QQS3"/>
<reference evidence="2 3" key="1">
    <citation type="submission" date="2019-02" db="EMBL/GenBank/DDBJ databases">
        <title>Halonotius sp. a new haloqrchaeon isolated from saline water.</title>
        <authorList>
            <person name="Duran-Viseras A."/>
            <person name="Sanchez-Porro C."/>
            <person name="Ventosa A."/>
        </authorList>
    </citation>
    <scope>NUCLEOTIDE SEQUENCE [LARGE SCALE GENOMIC DNA]</scope>
    <source>
        <strain evidence="2 3">F9-27</strain>
    </source>
</reference>
<dbReference type="InterPro" id="IPR014729">
    <property type="entry name" value="Rossmann-like_a/b/a_fold"/>
</dbReference>
<protein>
    <submittedName>
        <fullName evidence="2">Universal stress protein</fullName>
    </submittedName>
</protein>
<comment type="caution">
    <text evidence="2">The sequence shown here is derived from an EMBL/GenBank/DDBJ whole genome shotgun (WGS) entry which is preliminary data.</text>
</comment>
<dbReference type="Proteomes" id="UP000315385">
    <property type="component" value="Unassembled WGS sequence"/>
</dbReference>
<dbReference type="OrthoDB" id="213488at2157"/>
<dbReference type="RefSeq" id="WP_142442447.1">
    <property type="nucleotide sequence ID" value="NZ_SESI01000001.1"/>
</dbReference>
<dbReference type="EMBL" id="SESI01000001">
    <property type="protein sequence ID" value="TQQ81793.1"/>
    <property type="molecule type" value="Genomic_DNA"/>
</dbReference>
<proteinExistence type="predicted"/>
<dbReference type="Pfam" id="PF00582">
    <property type="entry name" value="Usp"/>
    <property type="match status" value="1"/>
</dbReference>
<evidence type="ECO:0000313" key="2">
    <source>
        <dbReference type="EMBL" id="TQQ81793.1"/>
    </source>
</evidence>
<evidence type="ECO:0000313" key="3">
    <source>
        <dbReference type="Proteomes" id="UP000315385"/>
    </source>
</evidence>
<keyword evidence="3" id="KW-1185">Reference proteome</keyword>
<evidence type="ECO:0000259" key="1">
    <source>
        <dbReference type="Pfam" id="PF00582"/>
    </source>
</evidence>
<sequence>MNVLVGVGSPNDSPAAIEQTIQRAAMVADELTVAILSPESADGESLDATVATTLDEQDLTASVRHIEGEPGSGLVDLAEAEAVDEIVLAGGQTSPMGKIRIDNTVEFVLLNAHTTVTLVR</sequence>
<accession>A0A544QQS3</accession>
<name>A0A544QQS3_9EURY</name>
<gene>
    <name evidence="2" type="ORF">EWF95_02335</name>
</gene>
<dbReference type="InterPro" id="IPR006016">
    <property type="entry name" value="UspA"/>
</dbReference>
<organism evidence="2 3">
    <name type="scientific">Halonotius roseus</name>
    <dbReference type="NCBI Taxonomy" id="2511997"/>
    <lineage>
        <taxon>Archaea</taxon>
        <taxon>Methanobacteriati</taxon>
        <taxon>Methanobacteriota</taxon>
        <taxon>Stenosarchaea group</taxon>
        <taxon>Halobacteria</taxon>
        <taxon>Halobacteriales</taxon>
        <taxon>Haloferacaceae</taxon>
        <taxon>Halonotius</taxon>
    </lineage>
</organism>
<dbReference type="SUPFAM" id="SSF52402">
    <property type="entry name" value="Adenine nucleotide alpha hydrolases-like"/>
    <property type="match status" value="1"/>
</dbReference>
<feature type="domain" description="UspA" evidence="1">
    <location>
        <begin position="2"/>
        <end position="120"/>
    </location>
</feature>